<dbReference type="PIRSF" id="PIRSF038800">
    <property type="entry name" value="KYNU"/>
    <property type="match status" value="1"/>
</dbReference>
<dbReference type="InterPro" id="IPR010111">
    <property type="entry name" value="Kynureninase"/>
</dbReference>
<comment type="cofactor">
    <cofactor evidence="4 6">
        <name>pyridoxal 5'-phosphate</name>
        <dbReference type="ChEBI" id="CHEBI:597326"/>
    </cofactor>
</comment>
<comment type="pathway">
    <text evidence="4 6">Amino-acid degradation; L-kynurenine degradation; L-alanine and anthranilate from L-kynurenine: step 1/1.</text>
</comment>
<comment type="caution">
    <text evidence="4">Lacks conserved residue(s) required for the propagation of feature annotation.</text>
</comment>
<comment type="catalytic activity">
    <reaction evidence="4 6">
        <text>L-kynurenine + H2O = anthranilate + L-alanine + H(+)</text>
        <dbReference type="Rhea" id="RHEA:16813"/>
        <dbReference type="ChEBI" id="CHEBI:15377"/>
        <dbReference type="ChEBI" id="CHEBI:15378"/>
        <dbReference type="ChEBI" id="CHEBI:16567"/>
        <dbReference type="ChEBI" id="CHEBI:57959"/>
        <dbReference type="ChEBI" id="CHEBI:57972"/>
        <dbReference type="EC" id="3.7.1.3"/>
    </reaction>
</comment>
<dbReference type="OrthoDB" id="9812626at2"/>
<dbReference type="AlphaFoldDB" id="A0A4V1M818"/>
<dbReference type="GO" id="GO:0005737">
    <property type="term" value="C:cytoplasm"/>
    <property type="evidence" value="ECO:0007669"/>
    <property type="project" value="UniProtKB-UniRule"/>
</dbReference>
<dbReference type="EMBL" id="SDHW01000001">
    <property type="protein sequence ID" value="RXK62302.1"/>
    <property type="molecule type" value="Genomic_DNA"/>
</dbReference>
<comment type="similarity">
    <text evidence="4 6">Belongs to the kynureninase family.</text>
</comment>
<dbReference type="UniPathway" id="UPA00334">
    <property type="reaction ID" value="UER00455"/>
</dbReference>
<feature type="modified residue" description="N6-(pyridoxal phosphate)lysine" evidence="4">
    <location>
        <position position="244"/>
    </location>
</feature>
<feature type="binding site" evidence="4">
    <location>
        <begin position="133"/>
        <end position="136"/>
    </location>
    <ligand>
        <name>pyridoxal 5'-phosphate</name>
        <dbReference type="ChEBI" id="CHEBI:597326"/>
    </ligand>
</feature>
<dbReference type="EC" id="3.7.1.3" evidence="4 5"/>
<feature type="binding site" evidence="4">
    <location>
        <position position="221"/>
    </location>
    <ligand>
        <name>pyridoxal 5'-phosphate</name>
        <dbReference type="ChEBI" id="CHEBI:597326"/>
    </ligand>
</feature>
<feature type="binding site" evidence="4">
    <location>
        <position position="105"/>
    </location>
    <ligand>
        <name>pyridoxal 5'-phosphate</name>
        <dbReference type="ChEBI" id="CHEBI:597326"/>
    </ligand>
</feature>
<comment type="catalytic activity">
    <reaction evidence="6">
        <text>3-hydroxy-L-kynurenine + H2O = 3-hydroxyanthranilate + L-alanine + H(+)</text>
        <dbReference type="Rhea" id="RHEA:25143"/>
        <dbReference type="ChEBI" id="CHEBI:15377"/>
        <dbReference type="ChEBI" id="CHEBI:15378"/>
        <dbReference type="ChEBI" id="CHEBI:36559"/>
        <dbReference type="ChEBI" id="CHEBI:57972"/>
        <dbReference type="ChEBI" id="CHEBI:58125"/>
        <dbReference type="EC" id="3.7.1.3"/>
    </reaction>
</comment>
<feature type="binding site" evidence="4">
    <location>
        <position position="274"/>
    </location>
    <ligand>
        <name>pyridoxal 5'-phosphate</name>
        <dbReference type="ChEBI" id="CHEBI:597326"/>
    </ligand>
</feature>
<comment type="caution">
    <text evidence="7">The sequence shown here is derived from an EMBL/GenBank/DDBJ whole genome shotgun (WGS) entry which is preliminary data.</text>
</comment>
<name>A0A4V1M818_9BACT</name>
<dbReference type="Proteomes" id="UP000290204">
    <property type="component" value="Unassembled WGS sequence"/>
</dbReference>
<dbReference type="FunFam" id="3.40.640.10:FF:000031">
    <property type="entry name" value="Kynureninase"/>
    <property type="match status" value="1"/>
</dbReference>
<comment type="subunit">
    <text evidence="4 6">Homodimer.</text>
</comment>
<keyword evidence="8" id="KW-1185">Reference proteome</keyword>
<dbReference type="GO" id="GO:0009435">
    <property type="term" value="P:NAD+ biosynthetic process"/>
    <property type="evidence" value="ECO:0007669"/>
    <property type="project" value="UniProtKB-UniRule"/>
</dbReference>
<feature type="binding site" evidence="4">
    <location>
        <position position="302"/>
    </location>
    <ligand>
        <name>pyridoxal 5'-phosphate</name>
        <dbReference type="ChEBI" id="CHEBI:597326"/>
    </ligand>
</feature>
<evidence type="ECO:0000256" key="6">
    <source>
        <dbReference type="PIRNR" id="PIRNR038800"/>
    </source>
</evidence>
<evidence type="ECO:0000256" key="5">
    <source>
        <dbReference type="NCBIfam" id="TIGR01814"/>
    </source>
</evidence>
<dbReference type="UniPathway" id="UPA00253">
    <property type="reaction ID" value="UER00329"/>
</dbReference>
<dbReference type="InterPro" id="IPR015424">
    <property type="entry name" value="PyrdxlP-dep_Trfase"/>
</dbReference>
<dbReference type="InterPro" id="IPR015422">
    <property type="entry name" value="PyrdxlP-dep_Trfase_small"/>
</dbReference>
<dbReference type="SUPFAM" id="SSF53383">
    <property type="entry name" value="PLP-dependent transferases"/>
    <property type="match status" value="1"/>
</dbReference>
<dbReference type="InterPro" id="IPR015421">
    <property type="entry name" value="PyrdxlP-dep_Trfase_major"/>
</dbReference>
<feature type="binding site" evidence="4">
    <location>
        <position position="218"/>
    </location>
    <ligand>
        <name>pyridoxal 5'-phosphate</name>
        <dbReference type="ChEBI" id="CHEBI:597326"/>
    </ligand>
</feature>
<keyword evidence="1 4" id="KW-0662">Pyridine nucleotide biosynthesis</keyword>
<evidence type="ECO:0000256" key="2">
    <source>
        <dbReference type="ARBA" id="ARBA00022801"/>
    </source>
</evidence>
<dbReference type="GO" id="GO:0030170">
    <property type="term" value="F:pyridoxal phosphate binding"/>
    <property type="evidence" value="ECO:0007669"/>
    <property type="project" value="UniProtKB-UniRule"/>
</dbReference>
<dbReference type="PANTHER" id="PTHR14084">
    <property type="entry name" value="KYNURENINASE"/>
    <property type="match status" value="1"/>
</dbReference>
<dbReference type="RefSeq" id="WP_129129673.1">
    <property type="nucleotide sequence ID" value="NZ_SDHW01000001.1"/>
</dbReference>
<keyword evidence="3 4" id="KW-0663">Pyridoxal phosphate</keyword>
<protein>
    <recommendedName>
        <fullName evidence="4 5">Kynureninase</fullName>
        <ecNumber evidence="4 5">3.7.1.3</ecNumber>
    </recommendedName>
    <alternativeName>
        <fullName evidence="4">L-kynurenine hydrolase</fullName>
    </alternativeName>
</protein>
<feature type="binding site" evidence="4">
    <location>
        <position position="243"/>
    </location>
    <ligand>
        <name>pyridoxal 5'-phosphate</name>
        <dbReference type="ChEBI" id="CHEBI:597326"/>
    </ligand>
</feature>
<gene>
    <name evidence="4 7" type="primary">kynU</name>
    <name evidence="7" type="ORF">ESA94_04635</name>
</gene>
<evidence type="ECO:0000313" key="7">
    <source>
        <dbReference type="EMBL" id="RXK62302.1"/>
    </source>
</evidence>
<evidence type="ECO:0000256" key="4">
    <source>
        <dbReference type="HAMAP-Rule" id="MF_01970"/>
    </source>
</evidence>
<dbReference type="GO" id="GO:0019441">
    <property type="term" value="P:L-tryptophan catabolic process to kynurenine"/>
    <property type="evidence" value="ECO:0007669"/>
    <property type="project" value="TreeGrafter"/>
</dbReference>
<evidence type="ECO:0000256" key="1">
    <source>
        <dbReference type="ARBA" id="ARBA00022642"/>
    </source>
</evidence>
<evidence type="ECO:0000313" key="8">
    <source>
        <dbReference type="Proteomes" id="UP000290204"/>
    </source>
</evidence>
<dbReference type="GO" id="GO:0030429">
    <property type="term" value="F:kynureninase activity"/>
    <property type="evidence" value="ECO:0007669"/>
    <property type="project" value="UniProtKB-UniRule"/>
</dbReference>
<dbReference type="NCBIfam" id="TIGR01814">
    <property type="entry name" value="kynureninase"/>
    <property type="match status" value="1"/>
</dbReference>
<dbReference type="GO" id="GO:0019805">
    <property type="term" value="P:quinolinate biosynthetic process"/>
    <property type="evidence" value="ECO:0007669"/>
    <property type="project" value="UniProtKB-UniRule"/>
</dbReference>
<organism evidence="7 8">
    <name type="scientific">Lacibacter luteus</name>
    <dbReference type="NCBI Taxonomy" id="2508719"/>
    <lineage>
        <taxon>Bacteria</taxon>
        <taxon>Pseudomonadati</taxon>
        <taxon>Bacteroidota</taxon>
        <taxon>Chitinophagia</taxon>
        <taxon>Chitinophagales</taxon>
        <taxon>Chitinophagaceae</taxon>
        <taxon>Lacibacter</taxon>
    </lineage>
</organism>
<dbReference type="HAMAP" id="MF_01970">
    <property type="entry name" value="Kynureninase"/>
    <property type="match status" value="1"/>
</dbReference>
<feature type="binding site" evidence="4">
    <location>
        <position position="106"/>
    </location>
    <ligand>
        <name>pyridoxal 5'-phosphate</name>
        <dbReference type="ChEBI" id="CHEBI:597326"/>
    </ligand>
</feature>
<accession>A0A4V1M818</accession>
<dbReference type="GO" id="GO:0097053">
    <property type="term" value="P:L-kynurenine catabolic process"/>
    <property type="evidence" value="ECO:0007669"/>
    <property type="project" value="UniProtKB-UniRule"/>
</dbReference>
<dbReference type="Gene3D" id="3.90.1150.10">
    <property type="entry name" value="Aspartate Aminotransferase, domain 1"/>
    <property type="match status" value="1"/>
</dbReference>
<comment type="pathway">
    <text evidence="4 6">Cofactor biosynthesis; NAD(+) biosynthesis; quinolinate from L-kynurenine: step 2/3.</text>
</comment>
<dbReference type="PANTHER" id="PTHR14084:SF0">
    <property type="entry name" value="KYNURENINASE"/>
    <property type="match status" value="1"/>
</dbReference>
<dbReference type="Pfam" id="PF22580">
    <property type="entry name" value="KYNU_C"/>
    <property type="match status" value="1"/>
</dbReference>
<keyword evidence="2 4" id="KW-0378">Hydrolase</keyword>
<dbReference type="GO" id="GO:0043420">
    <property type="term" value="P:anthranilate metabolic process"/>
    <property type="evidence" value="ECO:0007669"/>
    <property type="project" value="TreeGrafter"/>
</dbReference>
<dbReference type="Gene3D" id="3.40.640.10">
    <property type="entry name" value="Type I PLP-dependent aspartate aminotransferase-like (Major domain)"/>
    <property type="match status" value="1"/>
</dbReference>
<evidence type="ECO:0000256" key="3">
    <source>
        <dbReference type="ARBA" id="ARBA00022898"/>
    </source>
</evidence>
<comment type="function">
    <text evidence="4 6">Catalyzes the cleavage of L-kynurenine (L-Kyn) and L-3-hydroxykynurenine (L-3OHKyn) into anthranilic acid (AA) and 3-hydroxyanthranilic acid (3-OHAA), respectively.</text>
</comment>
<sequence>MNFQPTLAFAQQLDAQDALKNFRNEFIIPAENGTAKQYFLGNSLGLQPKRTKEKLQTILHDWAKQGVESFFHAEQPWMDYHDRLTGPLSKIVGCLPHEVTVMNSLSVNLHLMLVSFYRPQGKRCKILCEAKAFPSDQYMMETHVRNHGYDPADAVVEIAPRPGEHTIRNEDILQKIVELRDELALVLFAGINYYSGQVFDMQTITKLAQQAGAKVGFDLAHAAGNIEIQLHNWNVDFACWCNYKYLNGGPGAIAAAYVHERYHKDASMQRFAGWWGYEKATRFQMEKGFKPIQTAEGWQLGTPPLLLYASLLASLEIVEEAGWSNINAKRKQLTAYFWYILDEVNKTQASPIIEFITPRNEAEHGCQVSMNMLQRGKEIYTALMEAGYFVDWREPSVIRLAPVPLYNTFEEVWKFGEQLKKIVSR</sequence>
<reference evidence="7 8" key="1">
    <citation type="submission" date="2019-01" db="EMBL/GenBank/DDBJ databases">
        <title>Lacibacter sp. strain TTM-7.</title>
        <authorList>
            <person name="Chen W.-M."/>
        </authorList>
    </citation>
    <scope>NUCLEOTIDE SEQUENCE [LARGE SCALE GENOMIC DNA]</scope>
    <source>
        <strain evidence="7 8">TTM-7</strain>
    </source>
</reference>
<proteinExistence type="inferred from homology"/>